<dbReference type="Gene3D" id="2.60.40.10">
    <property type="entry name" value="Immunoglobulins"/>
    <property type="match status" value="1"/>
</dbReference>
<dbReference type="EMBL" id="QNUK01000517">
    <property type="protein sequence ID" value="KAF5892234.1"/>
    <property type="molecule type" value="Genomic_DNA"/>
</dbReference>
<dbReference type="AlphaFoldDB" id="A0A8J4TKG9"/>
<reference evidence="2" key="1">
    <citation type="submission" date="2020-07" db="EMBL/GenBank/DDBJ databases">
        <title>Clarias magur genome sequencing, assembly and annotation.</title>
        <authorList>
            <person name="Kushwaha B."/>
            <person name="Kumar R."/>
            <person name="Das P."/>
            <person name="Joshi C.G."/>
            <person name="Kumar D."/>
            <person name="Nagpure N.S."/>
            <person name="Pandey M."/>
            <person name="Agarwal S."/>
            <person name="Srivastava S."/>
            <person name="Singh M."/>
            <person name="Sahoo L."/>
            <person name="Jayasankar P."/>
            <person name="Meher P.K."/>
            <person name="Koringa P.G."/>
            <person name="Iquebal M.A."/>
            <person name="Das S.P."/>
            <person name="Bit A."/>
            <person name="Patnaik S."/>
            <person name="Patel N."/>
            <person name="Shah T.M."/>
            <person name="Hinsu A."/>
            <person name="Jena J.K."/>
        </authorList>
    </citation>
    <scope>NUCLEOTIDE SEQUENCE</scope>
    <source>
        <strain evidence="2">CIFAMagur01</strain>
        <tissue evidence="2">Testis</tissue>
    </source>
</reference>
<sequence>KPEPELTSSLTEDVLTGNSVTLTCTLELQSDGWKFYWNTFAQSTETVTETNSSSYTISSVSVSHRGQYKCRAGRGDTVYYTEYSKELSLNVT</sequence>
<evidence type="ECO:0000313" key="2">
    <source>
        <dbReference type="EMBL" id="KAF5892234.1"/>
    </source>
</evidence>
<dbReference type="SMART" id="SM00409">
    <property type="entry name" value="IG"/>
    <property type="match status" value="1"/>
</dbReference>
<accession>A0A8J4TKG9</accession>
<dbReference type="InterPro" id="IPR003599">
    <property type="entry name" value="Ig_sub"/>
</dbReference>
<dbReference type="Proteomes" id="UP000727407">
    <property type="component" value="Unassembled WGS sequence"/>
</dbReference>
<evidence type="ECO:0000259" key="1">
    <source>
        <dbReference type="PROSITE" id="PS50835"/>
    </source>
</evidence>
<feature type="domain" description="Ig-like" evidence="1">
    <location>
        <begin position="4"/>
        <end position="88"/>
    </location>
</feature>
<dbReference type="SUPFAM" id="SSF48726">
    <property type="entry name" value="Immunoglobulin"/>
    <property type="match status" value="1"/>
</dbReference>
<comment type="caution">
    <text evidence="2">The sequence shown here is derived from an EMBL/GenBank/DDBJ whole genome shotgun (WGS) entry which is preliminary data.</text>
</comment>
<dbReference type="OrthoDB" id="6151406at2759"/>
<name>A0A8J4TKG9_CLAMG</name>
<dbReference type="InterPro" id="IPR007110">
    <property type="entry name" value="Ig-like_dom"/>
</dbReference>
<feature type="non-terminal residue" evidence="2">
    <location>
        <position position="92"/>
    </location>
</feature>
<dbReference type="InterPro" id="IPR013783">
    <property type="entry name" value="Ig-like_fold"/>
</dbReference>
<organism evidence="2 3">
    <name type="scientific">Clarias magur</name>
    <name type="common">Asian catfish</name>
    <name type="synonym">Macropteronotus magur</name>
    <dbReference type="NCBI Taxonomy" id="1594786"/>
    <lineage>
        <taxon>Eukaryota</taxon>
        <taxon>Metazoa</taxon>
        <taxon>Chordata</taxon>
        <taxon>Craniata</taxon>
        <taxon>Vertebrata</taxon>
        <taxon>Euteleostomi</taxon>
        <taxon>Actinopterygii</taxon>
        <taxon>Neopterygii</taxon>
        <taxon>Teleostei</taxon>
        <taxon>Ostariophysi</taxon>
        <taxon>Siluriformes</taxon>
        <taxon>Clariidae</taxon>
        <taxon>Clarias</taxon>
    </lineage>
</organism>
<dbReference type="Pfam" id="PF13927">
    <property type="entry name" value="Ig_3"/>
    <property type="match status" value="1"/>
</dbReference>
<evidence type="ECO:0000313" key="3">
    <source>
        <dbReference type="Proteomes" id="UP000727407"/>
    </source>
</evidence>
<gene>
    <name evidence="2" type="ORF">DAT39_018063</name>
</gene>
<dbReference type="PROSITE" id="PS50835">
    <property type="entry name" value="IG_LIKE"/>
    <property type="match status" value="1"/>
</dbReference>
<protein>
    <submittedName>
        <fullName evidence="2">Carcinoembryonic antigen-related cell adhesion molecule 5-like</fullName>
    </submittedName>
</protein>
<dbReference type="InterPro" id="IPR036179">
    <property type="entry name" value="Ig-like_dom_sf"/>
</dbReference>
<keyword evidence="3" id="KW-1185">Reference proteome</keyword>
<proteinExistence type="predicted"/>
<feature type="non-terminal residue" evidence="2">
    <location>
        <position position="1"/>
    </location>
</feature>